<gene>
    <name evidence="3" type="ORF">CARUB_v10002340mg</name>
</gene>
<evidence type="ECO:0000256" key="2">
    <source>
        <dbReference type="SAM" id="SignalP"/>
    </source>
</evidence>
<protein>
    <submittedName>
        <fullName evidence="3">Uncharacterized protein</fullName>
    </submittedName>
</protein>
<evidence type="ECO:0000313" key="3">
    <source>
        <dbReference type="EMBL" id="EOA21864.1"/>
    </source>
</evidence>
<name>R0GY90_9BRAS</name>
<reference evidence="4" key="1">
    <citation type="journal article" date="2013" name="Nat. Genet.">
        <title>The Capsella rubella genome and the genomic consequences of rapid mating system evolution.</title>
        <authorList>
            <person name="Slotte T."/>
            <person name="Hazzouri K.M."/>
            <person name="Agren J.A."/>
            <person name="Koenig D."/>
            <person name="Maumus F."/>
            <person name="Guo Y.L."/>
            <person name="Steige K."/>
            <person name="Platts A.E."/>
            <person name="Escobar J.S."/>
            <person name="Newman L.K."/>
            <person name="Wang W."/>
            <person name="Mandakova T."/>
            <person name="Vello E."/>
            <person name="Smith L.M."/>
            <person name="Henz S.R."/>
            <person name="Steffen J."/>
            <person name="Takuno S."/>
            <person name="Brandvain Y."/>
            <person name="Coop G."/>
            <person name="Andolfatto P."/>
            <person name="Hu T.T."/>
            <person name="Blanchette M."/>
            <person name="Clark R.M."/>
            <person name="Quesneville H."/>
            <person name="Nordborg M."/>
            <person name="Gaut B.S."/>
            <person name="Lysak M.A."/>
            <person name="Jenkins J."/>
            <person name="Grimwood J."/>
            <person name="Chapman J."/>
            <person name="Prochnik S."/>
            <person name="Shu S."/>
            <person name="Rokhsar D."/>
            <person name="Schmutz J."/>
            <person name="Weigel D."/>
            <person name="Wright S.I."/>
        </authorList>
    </citation>
    <scope>NUCLEOTIDE SEQUENCE [LARGE SCALE GENOMIC DNA]</scope>
    <source>
        <strain evidence="4">cv. Monte Gargano</strain>
    </source>
</reference>
<dbReference type="Proteomes" id="UP000029121">
    <property type="component" value="Unassembled WGS sequence"/>
</dbReference>
<dbReference type="STRING" id="81985.R0GY90"/>
<dbReference type="EMBL" id="KB870810">
    <property type="protein sequence ID" value="EOA21864.1"/>
    <property type="molecule type" value="Genomic_DNA"/>
</dbReference>
<evidence type="ECO:0000313" key="4">
    <source>
        <dbReference type="Proteomes" id="UP000029121"/>
    </source>
</evidence>
<dbReference type="KEGG" id="crb:17883107"/>
<organism evidence="3 4">
    <name type="scientific">Capsella rubella</name>
    <dbReference type="NCBI Taxonomy" id="81985"/>
    <lineage>
        <taxon>Eukaryota</taxon>
        <taxon>Viridiplantae</taxon>
        <taxon>Streptophyta</taxon>
        <taxon>Embryophyta</taxon>
        <taxon>Tracheophyta</taxon>
        <taxon>Spermatophyta</taxon>
        <taxon>Magnoliopsida</taxon>
        <taxon>eudicotyledons</taxon>
        <taxon>Gunneridae</taxon>
        <taxon>Pentapetalae</taxon>
        <taxon>rosids</taxon>
        <taxon>malvids</taxon>
        <taxon>Brassicales</taxon>
        <taxon>Brassicaceae</taxon>
        <taxon>Camelineae</taxon>
        <taxon>Capsella</taxon>
    </lineage>
</organism>
<accession>R0GY90</accession>
<feature type="chain" id="PRO_5004342269" evidence="2">
    <location>
        <begin position="28"/>
        <end position="93"/>
    </location>
</feature>
<proteinExistence type="predicted"/>
<sequence length="93" mass="10281">MTSSMVSSMALFLLLLLVFPHMDKALGAQEGVQKQSGEDTYQPNRRGFPPIRVPGIPGRTPKFPPIPKCLPKHAHVPFCKGKIEFPPPPPKRP</sequence>
<feature type="signal peptide" evidence="2">
    <location>
        <begin position="1"/>
        <end position="27"/>
    </location>
</feature>
<dbReference type="AlphaFoldDB" id="R0GY90"/>
<feature type="region of interest" description="Disordered" evidence="1">
    <location>
        <begin position="30"/>
        <end position="57"/>
    </location>
</feature>
<evidence type="ECO:0000256" key="1">
    <source>
        <dbReference type="SAM" id="MobiDB-lite"/>
    </source>
</evidence>
<keyword evidence="4" id="KW-1185">Reference proteome</keyword>
<keyword evidence="2" id="KW-0732">Signal</keyword>
<feature type="compositionally biased region" description="Polar residues" evidence="1">
    <location>
        <begin position="32"/>
        <end position="43"/>
    </location>
</feature>